<feature type="non-terminal residue" evidence="2">
    <location>
        <position position="1"/>
    </location>
</feature>
<keyword evidence="3" id="KW-1185">Reference proteome</keyword>
<dbReference type="EMBL" id="BTRK01000006">
    <property type="protein sequence ID" value="GMR60159.1"/>
    <property type="molecule type" value="Genomic_DNA"/>
</dbReference>
<dbReference type="AlphaFoldDB" id="A0AAN5DE16"/>
<feature type="region of interest" description="Disordered" evidence="1">
    <location>
        <begin position="342"/>
        <end position="363"/>
    </location>
</feature>
<proteinExistence type="predicted"/>
<dbReference type="Pfam" id="PF24681">
    <property type="entry name" value="Kelch_KLHDC2_KLHL20_DRC7"/>
    <property type="match status" value="1"/>
</dbReference>
<dbReference type="GO" id="GO:0003682">
    <property type="term" value="F:chromatin binding"/>
    <property type="evidence" value="ECO:0007669"/>
    <property type="project" value="InterPro"/>
</dbReference>
<dbReference type="InterPro" id="IPR052637">
    <property type="entry name" value="KLHDC3-like"/>
</dbReference>
<gene>
    <name evidence="2" type="ORF">PMAYCL1PPCAC_30354</name>
</gene>
<evidence type="ECO:0000313" key="3">
    <source>
        <dbReference type="Proteomes" id="UP001328107"/>
    </source>
</evidence>
<sequence length="379" mass="43393">SGRMLWVAHESFDDRDRKRAKYSFAIGDRIYLLNASFNNGGFLVSELNPRNYELRRINAELHNFVPPHSVYGGSLVVHEERVYLWHARGEKLYVGWIDGDTCHWAVEETRGAMPTGRYGNAYCKWGNSLIIHGGFEELPAAVSAETYVLDLDTKIWSRRDTVASQEIVSTFSSMLRWDGCGVLEGKRMHVIGSKGETHFVLDLVTNHWSSIKASGAADLHIVFNTFCACDRLFFYGFRTPEEGSVLYRLDEEHNRWVQVYASGGRSHRLSPTYQNTLVIGTRVFFIEGMEVERFEDEGSSASMSVLELNPTLFDQAASVLLRDERGKEVIRNLLPQYLSNQLVHDKSENDSGESREEEKVDDQRWPMGLLREIRLQRAR</sequence>
<dbReference type="GO" id="GO:0005737">
    <property type="term" value="C:cytoplasm"/>
    <property type="evidence" value="ECO:0007669"/>
    <property type="project" value="TreeGrafter"/>
</dbReference>
<protein>
    <submittedName>
        <fullName evidence="2">Uncharacterized protein</fullName>
    </submittedName>
</protein>
<evidence type="ECO:0000256" key="1">
    <source>
        <dbReference type="SAM" id="MobiDB-lite"/>
    </source>
</evidence>
<dbReference type="InterPro" id="IPR015915">
    <property type="entry name" value="Kelch-typ_b-propeller"/>
</dbReference>
<comment type="caution">
    <text evidence="2">The sequence shown here is derived from an EMBL/GenBank/DDBJ whole genome shotgun (WGS) entry which is preliminary data.</text>
</comment>
<dbReference type="Proteomes" id="UP001328107">
    <property type="component" value="Unassembled WGS sequence"/>
</dbReference>
<organism evidence="2 3">
    <name type="scientific">Pristionchus mayeri</name>
    <dbReference type="NCBI Taxonomy" id="1317129"/>
    <lineage>
        <taxon>Eukaryota</taxon>
        <taxon>Metazoa</taxon>
        <taxon>Ecdysozoa</taxon>
        <taxon>Nematoda</taxon>
        <taxon>Chromadorea</taxon>
        <taxon>Rhabditida</taxon>
        <taxon>Rhabditina</taxon>
        <taxon>Diplogasteromorpha</taxon>
        <taxon>Diplogasteroidea</taxon>
        <taxon>Neodiplogasteridae</taxon>
        <taxon>Pristionchus</taxon>
    </lineage>
</organism>
<dbReference type="Gene3D" id="2.120.10.80">
    <property type="entry name" value="Kelch-type beta propeller"/>
    <property type="match status" value="1"/>
</dbReference>
<dbReference type="SUPFAM" id="SSF117281">
    <property type="entry name" value="Kelch motif"/>
    <property type="match status" value="1"/>
</dbReference>
<name>A0AAN5DE16_9BILA</name>
<accession>A0AAN5DE16</accession>
<dbReference type="PANTHER" id="PTHR46461:SF1">
    <property type="entry name" value="KELCH DOMAIN-CONTAINING PROTEIN 3"/>
    <property type="match status" value="1"/>
</dbReference>
<feature type="non-terminal residue" evidence="2">
    <location>
        <position position="379"/>
    </location>
</feature>
<evidence type="ECO:0000313" key="2">
    <source>
        <dbReference type="EMBL" id="GMR60159.1"/>
    </source>
</evidence>
<feature type="compositionally biased region" description="Basic and acidic residues" evidence="1">
    <location>
        <begin position="343"/>
        <end position="363"/>
    </location>
</feature>
<reference evidence="3" key="1">
    <citation type="submission" date="2022-10" db="EMBL/GenBank/DDBJ databases">
        <title>Genome assembly of Pristionchus species.</title>
        <authorList>
            <person name="Yoshida K."/>
            <person name="Sommer R.J."/>
        </authorList>
    </citation>
    <scope>NUCLEOTIDE SEQUENCE [LARGE SCALE GENOMIC DNA]</scope>
    <source>
        <strain evidence="3">RS5460</strain>
    </source>
</reference>
<dbReference type="PANTHER" id="PTHR46461">
    <property type="entry name" value="KELCH DOMAIN-CONTAINING PROTEIN 3"/>
    <property type="match status" value="1"/>
</dbReference>